<dbReference type="RefSeq" id="WP_051598116.1">
    <property type="nucleotide sequence ID" value="NZ_AQQY01000007.1"/>
</dbReference>
<dbReference type="GO" id="GO:0016788">
    <property type="term" value="F:hydrolase activity, acting on ester bonds"/>
    <property type="evidence" value="ECO:0007669"/>
    <property type="project" value="InterPro"/>
</dbReference>
<keyword evidence="4" id="KW-1185">Reference proteome</keyword>
<dbReference type="PRINTS" id="PR00313">
    <property type="entry name" value="CABNDNGRPT"/>
</dbReference>
<dbReference type="OrthoDB" id="5292073at2"/>
<sequence length="497" mass="50814">MTEPTKFVFFGDSLSDPGNLYDLGEGIVDEGVRNSIGGPTNSVSDGIVFTEYLDQIAGDGAALNYAIAGALAGGSLSLGELIGGSIGEDDLLVPLDDPALDFDINLSAQVDRFTDDFEGQDVSDYTAFILIGGNDYSGIDTSDIAGAVAEFASRVLAAVGDTLASVLQLQQAGVSQIVVSTLPDSIFFPRAIDLSPAEQAVSQLAFGIHNALLTAGIEALADNGIAVEIIDLGPISRALAGDPENFGFLAPLSDTLTEAGGAVLDDFAADQVAFFDDIHPSTAAHGVIAAYLAHALENPVHEYDDQSNFALLGGADDLIFANGGNDIVLAGQGNDLGFGGEGEDVLWSGGGDDLTSGGSGHDTIRAGAGADILDGDSGDDALMGGLGDDLLVDGLGSDTAYGGFGSDSFVFTQSDLIGGDAPDDDYFIGGLGHDTLYLVVDAATAQALGAEVSTQELSDLGLTITGIEEIIIVPGRDNLDTLSDQVWFAQADIWGVI</sequence>
<keyword evidence="2" id="KW-0964">Secreted</keyword>
<organism evidence="3 4">
    <name type="scientific">Actibacterium atlanticum</name>
    <dbReference type="NCBI Taxonomy" id="1461693"/>
    <lineage>
        <taxon>Bacteria</taxon>
        <taxon>Pseudomonadati</taxon>
        <taxon>Pseudomonadota</taxon>
        <taxon>Alphaproteobacteria</taxon>
        <taxon>Rhodobacterales</taxon>
        <taxon>Roseobacteraceae</taxon>
        <taxon>Actibacterium</taxon>
    </lineage>
</organism>
<dbReference type="Gene3D" id="3.40.50.1110">
    <property type="entry name" value="SGNH hydrolase"/>
    <property type="match status" value="1"/>
</dbReference>
<dbReference type="SUPFAM" id="SSF52266">
    <property type="entry name" value="SGNH hydrolase"/>
    <property type="match status" value="1"/>
</dbReference>
<dbReference type="InterPro" id="IPR050557">
    <property type="entry name" value="RTX_toxin/Mannuronan_C5-epim"/>
</dbReference>
<dbReference type="SUPFAM" id="SSF51120">
    <property type="entry name" value="beta-Roll"/>
    <property type="match status" value="1"/>
</dbReference>
<reference evidence="3 4" key="1">
    <citation type="submission" date="2013-04" db="EMBL/GenBank/DDBJ databases">
        <title>Shimia sp. 22II-S11-Z10 Genome Sequencing.</title>
        <authorList>
            <person name="Lai Q."/>
            <person name="Li G."/>
            <person name="Shao Z."/>
        </authorList>
    </citation>
    <scope>NUCLEOTIDE SEQUENCE [LARGE SCALE GENOMIC DNA]</scope>
    <source>
        <strain evidence="4">22II-S11-Z10</strain>
    </source>
</reference>
<dbReference type="PANTHER" id="PTHR38340">
    <property type="entry name" value="S-LAYER PROTEIN"/>
    <property type="match status" value="1"/>
</dbReference>
<comment type="subcellular location">
    <subcellularLocation>
        <location evidence="1">Secreted</location>
    </subcellularLocation>
</comment>
<name>A0A058ZK54_9RHOB</name>
<dbReference type="PANTHER" id="PTHR38340:SF1">
    <property type="entry name" value="S-LAYER PROTEIN"/>
    <property type="match status" value="1"/>
</dbReference>
<dbReference type="STRING" id="1461693.ATO10_11662"/>
<evidence type="ECO:0000313" key="3">
    <source>
        <dbReference type="EMBL" id="KCV81567.1"/>
    </source>
</evidence>
<dbReference type="EMBL" id="AQQY01000007">
    <property type="protein sequence ID" value="KCV81567.1"/>
    <property type="molecule type" value="Genomic_DNA"/>
</dbReference>
<dbReference type="eggNOG" id="COG2931">
    <property type="taxonomic scope" value="Bacteria"/>
</dbReference>
<evidence type="ECO:0000256" key="2">
    <source>
        <dbReference type="ARBA" id="ARBA00022525"/>
    </source>
</evidence>
<gene>
    <name evidence="3" type="ORF">ATO10_11662</name>
</gene>
<dbReference type="PATRIC" id="fig|1461693.3.peg.2364"/>
<dbReference type="InterPro" id="IPR018511">
    <property type="entry name" value="Hemolysin-typ_Ca-bd_CS"/>
</dbReference>
<accession>A0A058ZK54</accession>
<dbReference type="Gene3D" id="2.150.10.10">
    <property type="entry name" value="Serralysin-like metalloprotease, C-terminal"/>
    <property type="match status" value="1"/>
</dbReference>
<dbReference type="InterPro" id="IPR011049">
    <property type="entry name" value="Serralysin-like_metalloprot_C"/>
</dbReference>
<evidence type="ECO:0000256" key="1">
    <source>
        <dbReference type="ARBA" id="ARBA00004613"/>
    </source>
</evidence>
<dbReference type="Proteomes" id="UP000024836">
    <property type="component" value="Unassembled WGS sequence"/>
</dbReference>
<dbReference type="InterPro" id="IPR036514">
    <property type="entry name" value="SGNH_hydro_sf"/>
</dbReference>
<dbReference type="AlphaFoldDB" id="A0A058ZK54"/>
<comment type="caution">
    <text evidence="3">The sequence shown here is derived from an EMBL/GenBank/DDBJ whole genome shotgun (WGS) entry which is preliminary data.</text>
</comment>
<protein>
    <submittedName>
        <fullName evidence="3">Phospholipase/lecithinase/hemolysin-like protein</fullName>
    </submittedName>
</protein>
<dbReference type="Pfam" id="PF00657">
    <property type="entry name" value="Lipase_GDSL"/>
    <property type="match status" value="1"/>
</dbReference>
<dbReference type="eggNOG" id="COG3240">
    <property type="taxonomic scope" value="Bacteria"/>
</dbReference>
<dbReference type="PROSITE" id="PS00330">
    <property type="entry name" value="HEMOLYSIN_CALCIUM"/>
    <property type="match status" value="1"/>
</dbReference>
<proteinExistence type="predicted"/>
<dbReference type="InterPro" id="IPR001087">
    <property type="entry name" value="GDSL"/>
</dbReference>
<dbReference type="InterPro" id="IPR001343">
    <property type="entry name" value="Hemolysn_Ca-bd"/>
</dbReference>
<dbReference type="Pfam" id="PF00353">
    <property type="entry name" value="HemolysinCabind"/>
    <property type="match status" value="3"/>
</dbReference>
<dbReference type="GO" id="GO:0005509">
    <property type="term" value="F:calcium ion binding"/>
    <property type="evidence" value="ECO:0007669"/>
    <property type="project" value="InterPro"/>
</dbReference>
<dbReference type="GO" id="GO:0005576">
    <property type="term" value="C:extracellular region"/>
    <property type="evidence" value="ECO:0007669"/>
    <property type="project" value="UniProtKB-SubCell"/>
</dbReference>
<evidence type="ECO:0000313" key="4">
    <source>
        <dbReference type="Proteomes" id="UP000024836"/>
    </source>
</evidence>